<dbReference type="PANTHER" id="PTHR11557:SF0">
    <property type="entry name" value="PORPHOBILINOGEN DEAMINASE"/>
    <property type="match status" value="1"/>
</dbReference>
<dbReference type="InterPro" id="IPR022417">
    <property type="entry name" value="Porphobilin_deaminase_N"/>
</dbReference>
<evidence type="ECO:0000256" key="10">
    <source>
        <dbReference type="ARBA" id="ARBA00030685"/>
    </source>
</evidence>
<evidence type="ECO:0000259" key="14">
    <source>
        <dbReference type="Pfam" id="PF03900"/>
    </source>
</evidence>
<feature type="domain" description="Porphobilinogen deaminase C-terminal" evidence="14">
    <location>
        <begin position="235"/>
        <end position="315"/>
    </location>
</feature>
<proteinExistence type="inferred from homology"/>
<evidence type="ECO:0000256" key="12">
    <source>
        <dbReference type="ARBA" id="ARBA00048169"/>
    </source>
</evidence>
<evidence type="ECO:0000256" key="4">
    <source>
        <dbReference type="ARBA" id="ARBA00005638"/>
    </source>
</evidence>
<comment type="pathway">
    <text evidence="3">Porphyrin-containing compound metabolism; protoporphyrin-IX biosynthesis; coproporphyrinogen-III from 5-aminolevulinate: step 2/4.</text>
</comment>
<evidence type="ECO:0000256" key="2">
    <source>
        <dbReference type="ARBA" id="ARBA00002869"/>
    </source>
</evidence>
<sequence length="347" mass="37203">MESTTQKPLVIGSRASKLAQIQADIVHEALKAAHPDQAFEIRLMTTEGDRNQSQALYLLGGKALWTKDLEVGLLDGSIDMIVHCLKDVPTSFPEGCELDAIMEREDPRDSLVVKKGLSFKTLEELPDGSVIGTSSVRRVALLKRSFPRLAFQDVRGNLNTRLAKLDADDGPYTALILAAAGLQRLGFGDRITSLIDPPILYPAVGQAALAVEIRSGDTRVAQVASVLTHWQTQWACLAERACLRLLEGGCSVPVGVLSTLIPNETESGQKSATLKLVGTVTSLDGSVHIEATVDEVIDGVDAAEALGRKLGDQLIANGAGVVLDDINKDRQAKQVKQNIPVTNEVSQ</sequence>
<reference evidence="15 16" key="1">
    <citation type="submission" date="2014-04" db="EMBL/GenBank/DDBJ databases">
        <authorList>
            <consortium name="DOE Joint Genome Institute"/>
            <person name="Kuo A."/>
            <person name="Zuccaro A."/>
            <person name="Kohler A."/>
            <person name="Nagy L.G."/>
            <person name="Floudas D."/>
            <person name="Copeland A."/>
            <person name="Barry K.W."/>
            <person name="Cichocki N."/>
            <person name="Veneault-Fourrey C."/>
            <person name="LaButti K."/>
            <person name="Lindquist E.A."/>
            <person name="Lipzen A."/>
            <person name="Lundell T."/>
            <person name="Morin E."/>
            <person name="Murat C."/>
            <person name="Sun H."/>
            <person name="Tunlid A."/>
            <person name="Henrissat B."/>
            <person name="Grigoriev I.V."/>
            <person name="Hibbett D.S."/>
            <person name="Martin F."/>
            <person name="Nordberg H.P."/>
            <person name="Cantor M.N."/>
            <person name="Hua S.X."/>
        </authorList>
    </citation>
    <scope>NUCLEOTIDE SEQUENCE [LARGE SCALE GENOMIC DNA]</scope>
    <source>
        <strain evidence="15 16">MAFF 305830</strain>
    </source>
</reference>
<comment type="cofactor">
    <cofactor evidence="1">
        <name>dipyrromethane</name>
        <dbReference type="ChEBI" id="CHEBI:60342"/>
    </cofactor>
</comment>
<dbReference type="OrthoDB" id="564646at2759"/>
<name>A0A0C2X3C4_SERVB</name>
<feature type="domain" description="Porphobilinogen deaminase N-terminal" evidence="13">
    <location>
        <begin position="9"/>
        <end position="221"/>
    </location>
</feature>
<organism evidence="15 16">
    <name type="scientific">Serendipita vermifera MAFF 305830</name>
    <dbReference type="NCBI Taxonomy" id="933852"/>
    <lineage>
        <taxon>Eukaryota</taxon>
        <taxon>Fungi</taxon>
        <taxon>Dikarya</taxon>
        <taxon>Basidiomycota</taxon>
        <taxon>Agaricomycotina</taxon>
        <taxon>Agaricomycetes</taxon>
        <taxon>Sebacinales</taxon>
        <taxon>Serendipitaceae</taxon>
        <taxon>Serendipita</taxon>
    </lineage>
</organism>
<keyword evidence="16" id="KW-1185">Reference proteome</keyword>
<dbReference type="Pfam" id="PF01379">
    <property type="entry name" value="Porphobil_deam"/>
    <property type="match status" value="1"/>
</dbReference>
<evidence type="ECO:0000313" key="15">
    <source>
        <dbReference type="EMBL" id="KIM32708.1"/>
    </source>
</evidence>
<accession>A0A0C2X3C4</accession>
<keyword evidence="9" id="KW-0627">Porphyrin biosynthesis</keyword>
<evidence type="ECO:0000256" key="11">
    <source>
        <dbReference type="ARBA" id="ARBA00033064"/>
    </source>
</evidence>
<dbReference type="PRINTS" id="PR00151">
    <property type="entry name" value="PORPHBDMNASE"/>
</dbReference>
<dbReference type="GO" id="GO:0005737">
    <property type="term" value="C:cytoplasm"/>
    <property type="evidence" value="ECO:0007669"/>
    <property type="project" value="TreeGrafter"/>
</dbReference>
<comment type="similarity">
    <text evidence="4">Belongs to the HMBS family.</text>
</comment>
<dbReference type="SUPFAM" id="SSF53850">
    <property type="entry name" value="Periplasmic binding protein-like II"/>
    <property type="match status" value="1"/>
</dbReference>
<evidence type="ECO:0000256" key="7">
    <source>
        <dbReference type="ARBA" id="ARBA00022679"/>
    </source>
</evidence>
<dbReference type="GO" id="GO:0004418">
    <property type="term" value="F:hydroxymethylbilane synthase activity"/>
    <property type="evidence" value="ECO:0007669"/>
    <property type="project" value="UniProtKB-EC"/>
</dbReference>
<keyword evidence="8" id="KW-0350">Heme biosynthesis</keyword>
<evidence type="ECO:0000256" key="8">
    <source>
        <dbReference type="ARBA" id="ARBA00023133"/>
    </source>
</evidence>
<dbReference type="InterPro" id="IPR036803">
    <property type="entry name" value="Porphobilinogen_deaminase_C_sf"/>
</dbReference>
<reference evidence="16" key="2">
    <citation type="submission" date="2015-01" db="EMBL/GenBank/DDBJ databases">
        <title>Evolutionary Origins and Diversification of the Mycorrhizal Mutualists.</title>
        <authorList>
            <consortium name="DOE Joint Genome Institute"/>
            <consortium name="Mycorrhizal Genomics Consortium"/>
            <person name="Kohler A."/>
            <person name="Kuo A."/>
            <person name="Nagy L.G."/>
            <person name="Floudas D."/>
            <person name="Copeland A."/>
            <person name="Barry K.W."/>
            <person name="Cichocki N."/>
            <person name="Veneault-Fourrey C."/>
            <person name="LaButti K."/>
            <person name="Lindquist E.A."/>
            <person name="Lipzen A."/>
            <person name="Lundell T."/>
            <person name="Morin E."/>
            <person name="Murat C."/>
            <person name="Riley R."/>
            <person name="Ohm R."/>
            <person name="Sun H."/>
            <person name="Tunlid A."/>
            <person name="Henrissat B."/>
            <person name="Grigoriev I.V."/>
            <person name="Hibbett D.S."/>
            <person name="Martin F."/>
        </authorList>
    </citation>
    <scope>NUCLEOTIDE SEQUENCE [LARGE SCALE GENOMIC DNA]</scope>
    <source>
        <strain evidence="16">MAFF 305830</strain>
    </source>
</reference>
<evidence type="ECO:0000256" key="5">
    <source>
        <dbReference type="ARBA" id="ARBA00012655"/>
    </source>
</evidence>
<evidence type="ECO:0000256" key="1">
    <source>
        <dbReference type="ARBA" id="ARBA00001916"/>
    </source>
</evidence>
<dbReference type="Gene3D" id="3.40.190.10">
    <property type="entry name" value="Periplasmic binding protein-like II"/>
    <property type="match status" value="2"/>
</dbReference>
<dbReference type="STRING" id="933852.A0A0C2X3C4"/>
<dbReference type="HOGENOM" id="CLU_019704_0_2_1"/>
<dbReference type="HAMAP" id="MF_00260">
    <property type="entry name" value="Porphobil_deam"/>
    <property type="match status" value="1"/>
</dbReference>
<dbReference type="FunFam" id="3.40.190.10:FF:000086">
    <property type="entry name" value="Probable porphobilinogen deaminase"/>
    <property type="match status" value="1"/>
</dbReference>
<comment type="catalytic activity">
    <reaction evidence="12">
        <text>4 porphobilinogen + H2O = hydroxymethylbilane + 4 NH4(+)</text>
        <dbReference type="Rhea" id="RHEA:13185"/>
        <dbReference type="ChEBI" id="CHEBI:15377"/>
        <dbReference type="ChEBI" id="CHEBI:28938"/>
        <dbReference type="ChEBI" id="CHEBI:57845"/>
        <dbReference type="ChEBI" id="CHEBI:58126"/>
        <dbReference type="EC" id="2.5.1.61"/>
    </reaction>
</comment>
<dbReference type="PANTHER" id="PTHR11557">
    <property type="entry name" value="PORPHOBILINOGEN DEAMINASE"/>
    <property type="match status" value="1"/>
</dbReference>
<dbReference type="InterPro" id="IPR000860">
    <property type="entry name" value="HemC"/>
</dbReference>
<evidence type="ECO:0000256" key="9">
    <source>
        <dbReference type="ARBA" id="ARBA00023244"/>
    </source>
</evidence>
<dbReference type="Pfam" id="PF03900">
    <property type="entry name" value="Porphobil_deamC"/>
    <property type="match status" value="1"/>
</dbReference>
<dbReference type="InterPro" id="IPR022418">
    <property type="entry name" value="Porphobilinogen_deaminase_C"/>
</dbReference>
<dbReference type="Proteomes" id="UP000054097">
    <property type="component" value="Unassembled WGS sequence"/>
</dbReference>
<dbReference type="NCBIfam" id="TIGR00212">
    <property type="entry name" value="hemC"/>
    <property type="match status" value="1"/>
</dbReference>
<evidence type="ECO:0000313" key="16">
    <source>
        <dbReference type="Proteomes" id="UP000054097"/>
    </source>
</evidence>
<protein>
    <recommendedName>
        <fullName evidence="6">Porphobilinogen deaminase</fullName>
        <ecNumber evidence="5">2.5.1.61</ecNumber>
    </recommendedName>
    <alternativeName>
        <fullName evidence="11">Hydroxymethylbilane synthase</fullName>
    </alternativeName>
    <alternativeName>
        <fullName evidence="10">Pre-uroporphyrinogen synthase</fullName>
    </alternativeName>
</protein>
<keyword evidence="7" id="KW-0808">Transferase</keyword>
<dbReference type="CDD" id="cd13645">
    <property type="entry name" value="PBP2_HuPBGD_like"/>
    <property type="match status" value="1"/>
</dbReference>
<dbReference type="EMBL" id="KN824279">
    <property type="protein sequence ID" value="KIM32708.1"/>
    <property type="molecule type" value="Genomic_DNA"/>
</dbReference>
<evidence type="ECO:0000259" key="13">
    <source>
        <dbReference type="Pfam" id="PF01379"/>
    </source>
</evidence>
<dbReference type="GO" id="GO:0006783">
    <property type="term" value="P:heme biosynthetic process"/>
    <property type="evidence" value="ECO:0007669"/>
    <property type="project" value="UniProtKB-KW"/>
</dbReference>
<evidence type="ECO:0000256" key="6">
    <source>
        <dbReference type="ARBA" id="ARBA00016519"/>
    </source>
</evidence>
<dbReference type="FunFam" id="3.40.190.10:FF:000005">
    <property type="entry name" value="Porphobilinogen deaminase"/>
    <property type="match status" value="1"/>
</dbReference>
<dbReference type="EC" id="2.5.1.61" evidence="5"/>
<evidence type="ECO:0000256" key="3">
    <source>
        <dbReference type="ARBA" id="ARBA00004735"/>
    </source>
</evidence>
<dbReference type="AlphaFoldDB" id="A0A0C2X3C4"/>
<gene>
    <name evidence="15" type="ORF">M408DRAFT_20071</name>
</gene>
<comment type="function">
    <text evidence="2">Tetrapolymerization of the monopyrrole PBG into the hydroxymethylbilane pre-uroporphyrinogen in several discrete steps.</text>
</comment>
<dbReference type="SUPFAM" id="SSF54782">
    <property type="entry name" value="Porphobilinogen deaminase (hydroxymethylbilane synthase), C-terminal domain"/>
    <property type="match status" value="1"/>
</dbReference>
<dbReference type="PIRSF" id="PIRSF001438">
    <property type="entry name" value="4pyrrol_synth_OHMeBilane_synth"/>
    <property type="match status" value="1"/>
</dbReference>
<dbReference type="Gene3D" id="3.30.160.40">
    <property type="entry name" value="Porphobilinogen deaminase, C-terminal domain"/>
    <property type="match status" value="1"/>
</dbReference>